<dbReference type="EMBL" id="JRKL02004979">
    <property type="protein sequence ID" value="KAF3951364.1"/>
    <property type="molecule type" value="Genomic_DNA"/>
</dbReference>
<organism evidence="1 2">
    <name type="scientific">Castanea mollissima</name>
    <name type="common">Chinese chestnut</name>
    <dbReference type="NCBI Taxonomy" id="60419"/>
    <lineage>
        <taxon>Eukaryota</taxon>
        <taxon>Viridiplantae</taxon>
        <taxon>Streptophyta</taxon>
        <taxon>Embryophyta</taxon>
        <taxon>Tracheophyta</taxon>
        <taxon>Spermatophyta</taxon>
        <taxon>Magnoliopsida</taxon>
        <taxon>eudicotyledons</taxon>
        <taxon>Gunneridae</taxon>
        <taxon>Pentapetalae</taxon>
        <taxon>rosids</taxon>
        <taxon>fabids</taxon>
        <taxon>Fagales</taxon>
        <taxon>Fagaceae</taxon>
        <taxon>Castanea</taxon>
    </lineage>
</organism>
<gene>
    <name evidence="1" type="ORF">CMV_022970</name>
</gene>
<protein>
    <submittedName>
        <fullName evidence="1">Uncharacterized protein</fullName>
    </submittedName>
</protein>
<dbReference type="AlphaFoldDB" id="A0A8J4QR66"/>
<sequence length="86" mass="10113">MMGLCSVDHAVWFKRSLLSIWRYRSSIVHSRPPQGWKVIAGVCHMKKNERTNLDEDNFVAEQSYILRRIGPREIMVGDELQMSNRH</sequence>
<comment type="caution">
    <text evidence="1">The sequence shown here is derived from an EMBL/GenBank/DDBJ whole genome shotgun (WGS) entry which is preliminary data.</text>
</comment>
<name>A0A8J4QR66_9ROSI</name>
<evidence type="ECO:0000313" key="2">
    <source>
        <dbReference type="Proteomes" id="UP000737018"/>
    </source>
</evidence>
<accession>A0A8J4QR66</accession>
<evidence type="ECO:0000313" key="1">
    <source>
        <dbReference type="EMBL" id="KAF3951364.1"/>
    </source>
</evidence>
<reference evidence="1" key="1">
    <citation type="submission" date="2020-03" db="EMBL/GenBank/DDBJ databases">
        <title>Castanea mollissima Vanexum genome sequencing.</title>
        <authorList>
            <person name="Staton M."/>
        </authorList>
    </citation>
    <scope>NUCLEOTIDE SEQUENCE</scope>
    <source>
        <tissue evidence="1">Leaf</tissue>
    </source>
</reference>
<dbReference type="Proteomes" id="UP000737018">
    <property type="component" value="Unassembled WGS sequence"/>
</dbReference>
<proteinExistence type="predicted"/>
<keyword evidence="2" id="KW-1185">Reference proteome</keyword>